<feature type="region of interest" description="Disordered" evidence="1">
    <location>
        <begin position="427"/>
        <end position="469"/>
    </location>
</feature>
<feature type="region of interest" description="Disordered" evidence="1">
    <location>
        <begin position="1"/>
        <end position="21"/>
    </location>
</feature>
<dbReference type="SUPFAM" id="SSF56672">
    <property type="entry name" value="DNA/RNA polymerases"/>
    <property type="match status" value="1"/>
</dbReference>
<comment type="caution">
    <text evidence="3">The sequence shown here is derived from an EMBL/GenBank/DDBJ whole genome shotgun (WGS) entry which is preliminary data.</text>
</comment>
<name>A0AAD8VQN8_LOLMU</name>
<feature type="compositionally biased region" description="Basic and acidic residues" evidence="1">
    <location>
        <begin position="731"/>
        <end position="748"/>
    </location>
</feature>
<evidence type="ECO:0000313" key="4">
    <source>
        <dbReference type="Proteomes" id="UP001231189"/>
    </source>
</evidence>
<feature type="compositionally biased region" description="Pro residues" evidence="1">
    <location>
        <begin position="669"/>
        <end position="695"/>
    </location>
</feature>
<feature type="compositionally biased region" description="Pro residues" evidence="1">
    <location>
        <begin position="184"/>
        <end position="203"/>
    </location>
</feature>
<sequence length="1395" mass="149801">MTTTASISAASTLSTAPTPGSSTIVSTVSPFLAALLAGTAPPPLASRPIAPPPITTTTLGATFSDARAGPWPFAPSPVQTGLGAAAGPGAGPFAPSPVLAGLASRASAAPTWSPASPAPAFAGHAPPPSAANASLSAATASRVDDYQSPMVPYAAPSPQYGAGLYGQPLFYSVPPLAYGAHSPPPAQYVPPPPPPAAPAPAAPAPDVAPTLSAAPVHFAHLLTVKLNADNYLLWRAQVLPLLRSHYLEGFVDGTLPCPPSVLQVTTADGTPMMISNPAHRQWVAQDQAILGAIQSSLTPSVAGMVVFAASSRDAWGTLDSSFSSQSMARSMAIRTKLGEIKKLDSSVTTYFNKVKEMADVLSSIGQPLRDEEFQSFILNGLDEEYEALVENINGRDTPLPSRDLYARLLNTEQRHLKLRPEGLSTDASAHAAYRGGGCPPQPSRQSPGGGQPPRSPTPPSTPPRPNNTTAGRGRAWCCTSCGAKAPCQLCGIEGHLASRCHRRFKHDFLGIGNDGRGNEKQAALATQGSTSSYPVDPTWYMDTGATDHLTHELSKLNPRDTYTGHDQVRTADGSGIGRGARLELLDSSDAPCAEAADHVDPARHMAHAAPSSIAPRAPVVAPLDARPSSHASPAAGPSLPTSPGVGATPPMSPAPTGGLSPDGETSPSPSTPGGPSPTPSPAPEAPPAVTPPASPSPATSPASASPTSSSDEPSAPPPVTAPVASRPHTRSYADKPPFKPLPPKEERGRKKKKKKKKKKGTKKKKKKENKKKEVTTYPRVNEITLGNRKYVAPNDYCDNESEYDDLPMPFTYISDHGLNEHTTFDITNLWETNSENDNNCHSVSAIHASSHNDIESSKLGEEVFENPFATGHYVLDTSPSNNNDEPRHYSAAMQIPHWRHAMELEYHALIKNDTWTLVPPKSGLNVIDCKWVFKVKKHADGSIERYKARLVAKGFKQRHGLDYEDTFSHVVKPTTIRILLSLAVTRRWSLRQLDVQNAFLHGVLEEEVYMRQPPGFSDPDRPDHLCRLVKAIYGLKQAPRAWHARLGSALRAHGFVPSTADTSLFLLQRPEVTMYVLVYVDDIILVSSSGTAVGLLVSSLGTAFAVKDLGKLHCFLGIEVTHDATGLSLTQKKYSQDLLRRAGMLQCKSATTPMSSSDQLTSADGALLSSEDATEYRSVVGALQYLTLTRPDISYAVNRVCQYLHSPRAPHWSAVKRILRYIQHTLFFGLRLHSASSGLLSAFSDADWAGNPDDRRSTGGYAVFFGSNLIAWSARKQATVSRSSTEAEYKAVANATAELIWVQSLLRELRILQPQSPVLWCDNIGAMYLSTNPVFHARTKHIEVDYHFVRERVAQKLLRIKFISSKDQLADIFTKPLSLLLFQGCRRNLNLLDVR</sequence>
<proteinExistence type="predicted"/>
<evidence type="ECO:0000259" key="2">
    <source>
        <dbReference type="Pfam" id="PF07727"/>
    </source>
</evidence>
<protein>
    <recommendedName>
        <fullName evidence="2">Reverse transcriptase Ty1/copia-type domain-containing protein</fullName>
    </recommendedName>
</protein>
<dbReference type="PANTHER" id="PTHR11439">
    <property type="entry name" value="GAG-POL-RELATED RETROTRANSPOSON"/>
    <property type="match status" value="1"/>
</dbReference>
<dbReference type="Pfam" id="PF14223">
    <property type="entry name" value="Retrotran_gag_2"/>
    <property type="match status" value="1"/>
</dbReference>
<gene>
    <name evidence="3" type="ORF">QYE76_021944</name>
</gene>
<accession>A0AAD8VQN8</accession>
<feature type="region of interest" description="Disordered" evidence="1">
    <location>
        <begin position="556"/>
        <end position="575"/>
    </location>
</feature>
<dbReference type="CDD" id="cd09272">
    <property type="entry name" value="RNase_HI_RT_Ty1"/>
    <property type="match status" value="1"/>
</dbReference>
<dbReference type="EMBL" id="JAUUTY010000006">
    <property type="protein sequence ID" value="KAK1616427.1"/>
    <property type="molecule type" value="Genomic_DNA"/>
</dbReference>
<feature type="compositionally biased region" description="Basic and acidic residues" evidence="1">
    <location>
        <begin position="556"/>
        <end position="569"/>
    </location>
</feature>
<keyword evidence="4" id="KW-1185">Reference proteome</keyword>
<feature type="region of interest" description="Disordered" evidence="1">
    <location>
        <begin position="623"/>
        <end position="775"/>
    </location>
</feature>
<organism evidence="3 4">
    <name type="scientific">Lolium multiflorum</name>
    <name type="common">Italian ryegrass</name>
    <name type="synonym">Lolium perenne subsp. multiflorum</name>
    <dbReference type="NCBI Taxonomy" id="4521"/>
    <lineage>
        <taxon>Eukaryota</taxon>
        <taxon>Viridiplantae</taxon>
        <taxon>Streptophyta</taxon>
        <taxon>Embryophyta</taxon>
        <taxon>Tracheophyta</taxon>
        <taxon>Spermatophyta</taxon>
        <taxon>Magnoliopsida</taxon>
        <taxon>Liliopsida</taxon>
        <taxon>Poales</taxon>
        <taxon>Poaceae</taxon>
        <taxon>BOP clade</taxon>
        <taxon>Pooideae</taxon>
        <taxon>Poodae</taxon>
        <taxon>Poeae</taxon>
        <taxon>Poeae Chloroplast Group 2 (Poeae type)</taxon>
        <taxon>Loliodinae</taxon>
        <taxon>Loliinae</taxon>
        <taxon>Lolium</taxon>
    </lineage>
</organism>
<feature type="region of interest" description="Disordered" evidence="1">
    <location>
        <begin position="184"/>
        <end position="204"/>
    </location>
</feature>
<evidence type="ECO:0000256" key="1">
    <source>
        <dbReference type="SAM" id="MobiDB-lite"/>
    </source>
</evidence>
<feature type="domain" description="Reverse transcriptase Ty1/copia-type" evidence="2">
    <location>
        <begin position="912"/>
        <end position="1155"/>
    </location>
</feature>
<dbReference type="PANTHER" id="PTHR11439:SF450">
    <property type="entry name" value="REVERSE TRANSCRIPTASE TY1_COPIA-TYPE DOMAIN-CONTAINING PROTEIN"/>
    <property type="match status" value="1"/>
</dbReference>
<dbReference type="Pfam" id="PF07727">
    <property type="entry name" value="RVT_2"/>
    <property type="match status" value="1"/>
</dbReference>
<feature type="compositionally biased region" description="Low complexity" evidence="1">
    <location>
        <begin position="696"/>
        <end position="713"/>
    </location>
</feature>
<feature type="region of interest" description="Disordered" evidence="1">
    <location>
        <begin position="113"/>
        <end position="133"/>
    </location>
</feature>
<dbReference type="Proteomes" id="UP001231189">
    <property type="component" value="Unassembled WGS sequence"/>
</dbReference>
<dbReference type="InterPro" id="IPR043502">
    <property type="entry name" value="DNA/RNA_pol_sf"/>
</dbReference>
<dbReference type="InterPro" id="IPR013103">
    <property type="entry name" value="RVT_2"/>
</dbReference>
<feature type="compositionally biased region" description="Low complexity" evidence="1">
    <location>
        <begin position="625"/>
        <end position="639"/>
    </location>
</feature>
<reference evidence="3" key="1">
    <citation type="submission" date="2023-07" db="EMBL/GenBank/DDBJ databases">
        <title>A chromosome-level genome assembly of Lolium multiflorum.</title>
        <authorList>
            <person name="Chen Y."/>
            <person name="Copetti D."/>
            <person name="Kolliker R."/>
            <person name="Studer B."/>
        </authorList>
    </citation>
    <scope>NUCLEOTIDE SEQUENCE</scope>
    <source>
        <strain evidence="3">02402/16</strain>
        <tissue evidence="3">Leaf</tissue>
    </source>
</reference>
<feature type="compositionally biased region" description="Basic residues" evidence="1">
    <location>
        <begin position="749"/>
        <end position="769"/>
    </location>
</feature>
<feature type="compositionally biased region" description="Pro residues" evidence="1">
    <location>
        <begin position="453"/>
        <end position="465"/>
    </location>
</feature>
<evidence type="ECO:0000313" key="3">
    <source>
        <dbReference type="EMBL" id="KAK1616427.1"/>
    </source>
</evidence>